<comment type="caution">
    <text evidence="2">The sequence shown here is derived from an EMBL/GenBank/DDBJ whole genome shotgun (WGS) entry which is preliminary data.</text>
</comment>
<dbReference type="InterPro" id="IPR038071">
    <property type="entry name" value="UROD/MetE-like_sf"/>
</dbReference>
<evidence type="ECO:0000259" key="1">
    <source>
        <dbReference type="Pfam" id="PF01208"/>
    </source>
</evidence>
<protein>
    <submittedName>
        <fullName evidence="2">Uroporphyrinogen decarboxylase</fullName>
    </submittedName>
</protein>
<name>A0ABR8ZJH1_9LACO</name>
<organism evidence="2 3">
    <name type="scientific">Limosilactobacillus urinaemulieris</name>
    <dbReference type="NCBI Taxonomy" id="2742600"/>
    <lineage>
        <taxon>Bacteria</taxon>
        <taxon>Bacillati</taxon>
        <taxon>Bacillota</taxon>
        <taxon>Bacilli</taxon>
        <taxon>Lactobacillales</taxon>
        <taxon>Lactobacillaceae</taxon>
        <taxon>Limosilactobacillus</taxon>
    </lineage>
</organism>
<keyword evidence="3" id="KW-1185">Reference proteome</keyword>
<dbReference type="InterPro" id="IPR000257">
    <property type="entry name" value="Uroporphyrinogen_deCOase"/>
</dbReference>
<dbReference type="SUPFAM" id="SSF51726">
    <property type="entry name" value="UROD/MetE-like"/>
    <property type="match status" value="1"/>
</dbReference>
<feature type="domain" description="Uroporphyrinogen decarboxylase (URO-D)" evidence="1">
    <location>
        <begin position="150"/>
        <end position="339"/>
    </location>
</feature>
<dbReference type="Proteomes" id="UP000645007">
    <property type="component" value="Unassembled WGS sequence"/>
</dbReference>
<evidence type="ECO:0000313" key="2">
    <source>
        <dbReference type="EMBL" id="MBD8085449.1"/>
    </source>
</evidence>
<evidence type="ECO:0000313" key="3">
    <source>
        <dbReference type="Proteomes" id="UP000645007"/>
    </source>
</evidence>
<accession>A0ABR8ZJH1</accession>
<reference evidence="2 3" key="1">
    <citation type="submission" date="2020-06" db="EMBL/GenBank/DDBJ databases">
        <title>Limosilactobacillus sp. nov.</title>
        <authorList>
            <person name="Ksiezarek M."/>
            <person name="Goncalves Ribeiro T."/>
            <person name="Rocha J."/>
            <person name="Grosso F."/>
            <person name="Peixe L."/>
        </authorList>
    </citation>
    <scope>NUCLEOTIDE SEQUENCE [LARGE SCALE GENOMIC DNA]</scope>
    <source>
        <strain evidence="3">c9Ua_26_M</strain>
    </source>
</reference>
<proteinExistence type="predicted"/>
<dbReference type="Gene3D" id="3.20.20.210">
    <property type="match status" value="1"/>
</dbReference>
<dbReference type="Pfam" id="PF01208">
    <property type="entry name" value="URO-D"/>
    <property type="match status" value="1"/>
</dbReference>
<gene>
    <name evidence="2" type="ORF">HUK45_04175</name>
</gene>
<dbReference type="EMBL" id="JABUXR010000006">
    <property type="protein sequence ID" value="MBD8085449.1"/>
    <property type="molecule type" value="Genomic_DNA"/>
</dbReference>
<sequence>MIMTLARKEVIAALNNQETGKIPISFWRHFAVDEFTNVFQEPAILQTNLRGHQKYYDAVDVDFAKTMLDGYFAYPFRGVDNPRSLANLQRLQPLNQNDPWITGQVKLAQRQQQIAGDRPTFITMFSPMLLFKWALIKHYAEPLLLAEQRFTDLYKQDPSLILQVLEVIADDQIKVAQAIMTNTKVDGIYYSTQSIQDSRLRDDTQFFKQVMEPIDLKVQEGINQVLRLNILHICGFAGATNHLEWFTNYPLQVINWATEIDGYSLSEGKQLFGDRPVMGGFDNSTNGILYRGTKEQIQTEVKRLIDEAGHRGIILGADCTVPRDISYERLTWAIEAAHQN</sequence>